<evidence type="ECO:0000256" key="3">
    <source>
        <dbReference type="ARBA" id="ARBA00012608"/>
    </source>
</evidence>
<evidence type="ECO:0000313" key="20">
    <source>
        <dbReference type="EMBL" id="OOO69924.1"/>
    </source>
</evidence>
<reference evidence="20 22" key="2">
    <citation type="submission" date="2016-12" db="EMBL/GenBank/DDBJ databases">
        <title>Clostridium tepidum sp. nov., a close relative of Clostridium sporogenes and Clostridium botulinum Group I.</title>
        <authorList>
            <person name="Dobritsa A.P."/>
            <person name="Kutumbaka K.K."/>
            <person name="Werner K."/>
            <person name="Wiedmann M."/>
            <person name="Asmus A."/>
            <person name="Samadpour M."/>
        </authorList>
    </citation>
    <scope>NUCLEOTIDE SEQUENCE [LARGE SCALE GENOMIC DNA]</scope>
    <source>
        <strain evidence="20 22">IEH 97212</strain>
    </source>
</reference>
<keyword evidence="9 14" id="KW-0520">NAD</keyword>
<dbReference type="STRING" id="1962263.BS637_08050"/>
<comment type="similarity">
    <text evidence="2 16">Belongs to the class-I pyridine nucleotide-disulfide oxidoreductase family.</text>
</comment>
<evidence type="ECO:0000259" key="17">
    <source>
        <dbReference type="Pfam" id="PF02852"/>
    </source>
</evidence>
<dbReference type="Gene3D" id="3.30.390.30">
    <property type="match status" value="1"/>
</dbReference>
<dbReference type="InterPro" id="IPR016156">
    <property type="entry name" value="FAD/NAD-linked_Rdtase_dimer_sf"/>
</dbReference>
<comment type="catalytic activity">
    <reaction evidence="12 16">
        <text>N(6)-[(R)-dihydrolipoyl]-L-lysyl-[protein] + NAD(+) = N(6)-[(R)-lipoyl]-L-lysyl-[protein] + NADH + H(+)</text>
        <dbReference type="Rhea" id="RHEA:15045"/>
        <dbReference type="Rhea" id="RHEA-COMP:10474"/>
        <dbReference type="Rhea" id="RHEA-COMP:10475"/>
        <dbReference type="ChEBI" id="CHEBI:15378"/>
        <dbReference type="ChEBI" id="CHEBI:57540"/>
        <dbReference type="ChEBI" id="CHEBI:57945"/>
        <dbReference type="ChEBI" id="CHEBI:83099"/>
        <dbReference type="ChEBI" id="CHEBI:83100"/>
        <dbReference type="EC" id="1.8.1.4"/>
    </reaction>
</comment>
<evidence type="ECO:0000256" key="8">
    <source>
        <dbReference type="ARBA" id="ARBA00023002"/>
    </source>
</evidence>
<dbReference type="Pfam" id="PF02852">
    <property type="entry name" value="Pyr_redox_dim"/>
    <property type="match status" value="1"/>
</dbReference>
<dbReference type="GO" id="GO:0005737">
    <property type="term" value="C:cytoplasm"/>
    <property type="evidence" value="ECO:0007669"/>
    <property type="project" value="UniProtKB-SubCell"/>
</dbReference>
<feature type="disulfide bond" description="Redox-active" evidence="15">
    <location>
        <begin position="39"/>
        <end position="44"/>
    </location>
</feature>
<dbReference type="InterPro" id="IPR050151">
    <property type="entry name" value="Class-I_Pyr_Nuc-Dis_Oxidored"/>
</dbReference>
<evidence type="ECO:0000256" key="7">
    <source>
        <dbReference type="ARBA" id="ARBA00022827"/>
    </source>
</evidence>
<dbReference type="InterPro" id="IPR006258">
    <property type="entry name" value="Lipoamide_DH"/>
</dbReference>
<dbReference type="Gene3D" id="3.50.50.60">
    <property type="entry name" value="FAD/NAD(P)-binding domain"/>
    <property type="match status" value="2"/>
</dbReference>
<dbReference type="InterPro" id="IPR023753">
    <property type="entry name" value="FAD/NAD-binding_dom"/>
</dbReference>
<comment type="miscellaneous">
    <text evidence="16">The active site is a redox-active disulfide bond.</text>
</comment>
<keyword evidence="7 14" id="KW-0274">FAD</keyword>
<keyword evidence="6 16" id="KW-0285">Flavoprotein</keyword>
<evidence type="ECO:0000313" key="22">
    <source>
        <dbReference type="Proteomes" id="UP000190256"/>
    </source>
</evidence>
<dbReference type="PRINTS" id="PR00368">
    <property type="entry name" value="FADPNR"/>
</dbReference>
<feature type="domain" description="Pyridine nucleotide-disulphide oxidoreductase dimerisation" evidence="17">
    <location>
        <begin position="342"/>
        <end position="450"/>
    </location>
</feature>
<evidence type="ECO:0000256" key="2">
    <source>
        <dbReference type="ARBA" id="ARBA00007532"/>
    </source>
</evidence>
<dbReference type="InterPro" id="IPR036188">
    <property type="entry name" value="FAD/NAD-bd_sf"/>
</dbReference>
<comment type="subcellular location">
    <subcellularLocation>
        <location evidence="1">Cytoplasm</location>
    </subcellularLocation>
</comment>
<dbReference type="InterPro" id="IPR012999">
    <property type="entry name" value="Pyr_OxRdtase_I_AS"/>
</dbReference>
<dbReference type="PRINTS" id="PR00411">
    <property type="entry name" value="PNDRDTASEI"/>
</dbReference>
<keyword evidence="5" id="KW-0963">Cytoplasm</keyword>
<keyword evidence="10" id="KW-1015">Disulfide bond</keyword>
<dbReference type="NCBIfam" id="TIGR01350">
    <property type="entry name" value="lipoamide_DH"/>
    <property type="match status" value="1"/>
</dbReference>
<dbReference type="RefSeq" id="WP_078024228.1">
    <property type="nucleotide sequence ID" value="NZ_JADPGM010000006.1"/>
</dbReference>
<gene>
    <name evidence="19" type="ORF">BS637_08050</name>
    <name evidence="20" type="ORF">BS638_00640</name>
</gene>
<dbReference type="GO" id="GO:0006103">
    <property type="term" value="P:2-oxoglutarate metabolic process"/>
    <property type="evidence" value="ECO:0007669"/>
    <property type="project" value="TreeGrafter"/>
</dbReference>
<dbReference type="GO" id="GO:0050660">
    <property type="term" value="F:flavin adenine dinucleotide binding"/>
    <property type="evidence" value="ECO:0007669"/>
    <property type="project" value="InterPro"/>
</dbReference>
<dbReference type="GO" id="GO:0004148">
    <property type="term" value="F:dihydrolipoyl dehydrogenase (NADH) activity"/>
    <property type="evidence" value="ECO:0007669"/>
    <property type="project" value="UniProtKB-EC"/>
</dbReference>
<protein>
    <recommendedName>
        <fullName evidence="4 16">Dihydrolipoyl dehydrogenase</fullName>
        <ecNumber evidence="3 16">1.8.1.4</ecNumber>
    </recommendedName>
</protein>
<evidence type="ECO:0000256" key="14">
    <source>
        <dbReference type="PIRSR" id="PIRSR000350-3"/>
    </source>
</evidence>
<dbReference type="EMBL" id="MRAE01000001">
    <property type="protein sequence ID" value="OOO69924.1"/>
    <property type="molecule type" value="Genomic_DNA"/>
</dbReference>
<dbReference type="AlphaFoldDB" id="A0A1S9IHX9"/>
<dbReference type="FunFam" id="3.30.390.30:FF:000001">
    <property type="entry name" value="Dihydrolipoyl dehydrogenase"/>
    <property type="match status" value="1"/>
</dbReference>
<sequence length="465" mass="51043">MKDIIVIGGGPGGYVAAIRAAQLGADVAVIEMDSFGGTCLNRGCIPTKTLYRTAEIMNTLKKIEGFGIEVENYNLNVDKVHERKNSIIKQLVDGVEKLLKGNNIEIIKGKAFLKEKNTVLVETKDDEVSLEGKNIIIATGSNAEMPDIKGIENKNIITSDDILEFDRIPKHLVISGGGVVGMEFANIFKAMGSEVTVMVARDSILYDIDREISKRYTAMAKRSGINILTSTKILEFYEDDNDENKVTIKYEGKKGEAKLNADMVLIAKGRKGNFTGMNLEELGINHDKNKIIVDDNYKTNIDGIYAIGDVNGICLLAHAASHQGIGVVEHIMENKECHKSVIPNCIFTFPEIATVGMTEEEIKEKGIDYIKNKFLFGANGKALALGEGEGFVKVICEKESKKILGIHIMGPHASDLIHEGVLAVEKDMTVNDFKEVVHAHPTLGETFYEAMMGLNKEAIHSINKK</sequence>
<name>A0A1S9IHX9_9CLOT</name>
<dbReference type="EC" id="1.8.1.4" evidence="3 16"/>
<dbReference type="SUPFAM" id="SSF55424">
    <property type="entry name" value="FAD/NAD-linked reductases, dimerisation (C-terminal) domain"/>
    <property type="match status" value="1"/>
</dbReference>
<feature type="binding site" evidence="14">
    <location>
        <begin position="176"/>
        <end position="183"/>
    </location>
    <ligand>
        <name>NAD(+)</name>
        <dbReference type="ChEBI" id="CHEBI:57540"/>
    </ligand>
</feature>
<dbReference type="InterPro" id="IPR001100">
    <property type="entry name" value="Pyr_nuc-diS_OxRdtase"/>
</dbReference>
<dbReference type="OrthoDB" id="9807946at2"/>
<keyword evidence="14" id="KW-0547">Nucleotide-binding</keyword>
<dbReference type="Pfam" id="PF07992">
    <property type="entry name" value="Pyr_redox_2"/>
    <property type="match status" value="1"/>
</dbReference>
<keyword evidence="8 16" id="KW-0560">Oxidoreductase</keyword>
<evidence type="ECO:0000256" key="15">
    <source>
        <dbReference type="PIRSR" id="PIRSR000350-4"/>
    </source>
</evidence>
<evidence type="ECO:0000313" key="21">
    <source>
        <dbReference type="Proteomes" id="UP000190206"/>
    </source>
</evidence>
<dbReference type="PANTHER" id="PTHR22912">
    <property type="entry name" value="DISULFIDE OXIDOREDUCTASE"/>
    <property type="match status" value="1"/>
</dbReference>
<evidence type="ECO:0000256" key="1">
    <source>
        <dbReference type="ARBA" id="ARBA00004496"/>
    </source>
</evidence>
<feature type="active site" description="Proton acceptor" evidence="13">
    <location>
        <position position="440"/>
    </location>
</feature>
<evidence type="ECO:0000256" key="16">
    <source>
        <dbReference type="RuleBase" id="RU003692"/>
    </source>
</evidence>
<evidence type="ECO:0000256" key="10">
    <source>
        <dbReference type="ARBA" id="ARBA00023157"/>
    </source>
</evidence>
<evidence type="ECO:0000313" key="19">
    <source>
        <dbReference type="EMBL" id="OOO62075.1"/>
    </source>
</evidence>
<comment type="cofactor">
    <cofactor evidence="14 16">
        <name>FAD</name>
        <dbReference type="ChEBI" id="CHEBI:57692"/>
    </cofactor>
    <text evidence="14 16">Binds 1 FAD per subunit.</text>
</comment>
<dbReference type="Proteomes" id="UP000190256">
    <property type="component" value="Unassembled WGS sequence"/>
</dbReference>
<evidence type="ECO:0000259" key="18">
    <source>
        <dbReference type="Pfam" id="PF07992"/>
    </source>
</evidence>
<evidence type="ECO:0000256" key="13">
    <source>
        <dbReference type="PIRSR" id="PIRSR000350-2"/>
    </source>
</evidence>
<reference evidence="19 21" key="1">
    <citation type="submission" date="2016-12" db="EMBL/GenBank/DDBJ databases">
        <title>Clostridium tepidum sp. nov., a close relative of Clostridium sporogenes and Clostridium botulinum Group I.</title>
        <authorList>
            <person name="Dobritsa A.P."/>
            <person name="Kutumbaka K."/>
            <person name="Werner K."/>
            <person name="Samadpour M."/>
        </authorList>
    </citation>
    <scope>NUCLEOTIDE SEQUENCE [LARGE SCALE GENOMIC DNA]</scope>
    <source>
        <strain evidence="19 21">PE</strain>
    </source>
</reference>
<evidence type="ECO:0000256" key="12">
    <source>
        <dbReference type="ARBA" id="ARBA00049187"/>
    </source>
</evidence>
<feature type="domain" description="FAD/NAD(P)-binding" evidence="18">
    <location>
        <begin position="2"/>
        <end position="324"/>
    </location>
</feature>
<proteinExistence type="inferred from homology"/>
<keyword evidence="21" id="KW-1185">Reference proteome</keyword>
<feature type="binding site" evidence="14">
    <location>
        <position position="269"/>
    </location>
    <ligand>
        <name>NAD(+)</name>
        <dbReference type="ChEBI" id="CHEBI:57540"/>
    </ligand>
</feature>
<feature type="binding site" evidence="14">
    <location>
        <position position="309"/>
    </location>
    <ligand>
        <name>FAD</name>
        <dbReference type="ChEBI" id="CHEBI:57692"/>
    </ligand>
</feature>
<comment type="caution">
    <text evidence="20">The sequence shown here is derived from an EMBL/GenBank/DDBJ whole genome shotgun (WGS) entry which is preliminary data.</text>
</comment>
<organism evidence="20 22">
    <name type="scientific">Clostridium tepidum</name>
    <dbReference type="NCBI Taxonomy" id="1962263"/>
    <lineage>
        <taxon>Bacteria</taxon>
        <taxon>Bacillati</taxon>
        <taxon>Bacillota</taxon>
        <taxon>Clostridia</taxon>
        <taxon>Eubacteriales</taxon>
        <taxon>Clostridiaceae</taxon>
        <taxon>Clostridium</taxon>
    </lineage>
</organism>
<feature type="binding site" evidence="14">
    <location>
        <position position="48"/>
    </location>
    <ligand>
        <name>FAD</name>
        <dbReference type="ChEBI" id="CHEBI:57692"/>
    </ligand>
</feature>
<accession>A0A1S9IHX9</accession>
<dbReference type="InterPro" id="IPR004099">
    <property type="entry name" value="Pyr_nucl-diS_OxRdtase_dimer"/>
</dbReference>
<evidence type="ECO:0000256" key="11">
    <source>
        <dbReference type="ARBA" id="ARBA00023284"/>
    </source>
</evidence>
<evidence type="ECO:0000256" key="5">
    <source>
        <dbReference type="ARBA" id="ARBA00022490"/>
    </source>
</evidence>
<dbReference type="PROSITE" id="PS00076">
    <property type="entry name" value="PYRIDINE_REDOX_1"/>
    <property type="match status" value="1"/>
</dbReference>
<evidence type="ECO:0000256" key="6">
    <source>
        <dbReference type="ARBA" id="ARBA00022630"/>
    </source>
</evidence>
<dbReference type="Proteomes" id="UP000190206">
    <property type="component" value="Unassembled WGS sequence"/>
</dbReference>
<dbReference type="PANTHER" id="PTHR22912:SF217">
    <property type="entry name" value="DIHYDROLIPOYL DEHYDROGENASE"/>
    <property type="match status" value="1"/>
</dbReference>
<evidence type="ECO:0000256" key="9">
    <source>
        <dbReference type="ARBA" id="ARBA00023027"/>
    </source>
</evidence>
<keyword evidence="11 16" id="KW-0676">Redox-active center</keyword>
<dbReference type="SUPFAM" id="SSF51905">
    <property type="entry name" value="FAD/NAD(P)-binding domain"/>
    <property type="match status" value="1"/>
</dbReference>
<dbReference type="PIRSF" id="PIRSF000350">
    <property type="entry name" value="Mercury_reductase_MerA"/>
    <property type="match status" value="1"/>
</dbReference>
<dbReference type="EMBL" id="MRAD01000007">
    <property type="protein sequence ID" value="OOO62075.1"/>
    <property type="molecule type" value="Genomic_DNA"/>
</dbReference>
<evidence type="ECO:0000256" key="4">
    <source>
        <dbReference type="ARBA" id="ARBA00016961"/>
    </source>
</evidence>
<feature type="binding site" evidence="14">
    <location>
        <begin position="139"/>
        <end position="141"/>
    </location>
    <ligand>
        <name>FAD</name>
        <dbReference type="ChEBI" id="CHEBI:57692"/>
    </ligand>
</feature>